<organism evidence="2 3">
    <name type="scientific">Streblomastix strix</name>
    <dbReference type="NCBI Taxonomy" id="222440"/>
    <lineage>
        <taxon>Eukaryota</taxon>
        <taxon>Metamonada</taxon>
        <taxon>Preaxostyla</taxon>
        <taxon>Oxymonadida</taxon>
        <taxon>Streblomastigidae</taxon>
        <taxon>Streblomastix</taxon>
    </lineage>
</organism>
<proteinExistence type="predicted"/>
<feature type="non-terminal residue" evidence="2">
    <location>
        <position position="1"/>
    </location>
</feature>
<gene>
    <name evidence="2" type="ORF">EZS28_045065</name>
</gene>
<comment type="caution">
    <text evidence="2">The sequence shown here is derived from an EMBL/GenBank/DDBJ whole genome shotgun (WGS) entry which is preliminary data.</text>
</comment>
<accession>A0A5J4TM73</accession>
<evidence type="ECO:0000313" key="3">
    <source>
        <dbReference type="Proteomes" id="UP000324800"/>
    </source>
</evidence>
<feature type="domain" description="DDE-1" evidence="1">
    <location>
        <begin position="13"/>
        <end position="129"/>
    </location>
</feature>
<dbReference type="GO" id="GO:0003676">
    <property type="term" value="F:nucleic acid binding"/>
    <property type="evidence" value="ECO:0007669"/>
    <property type="project" value="InterPro"/>
</dbReference>
<dbReference type="EMBL" id="SNRW01028431">
    <property type="protein sequence ID" value="KAA6359408.1"/>
    <property type="molecule type" value="Genomic_DNA"/>
</dbReference>
<dbReference type="Pfam" id="PF03184">
    <property type="entry name" value="DDE_1"/>
    <property type="match status" value="1"/>
</dbReference>
<reference evidence="2 3" key="1">
    <citation type="submission" date="2019-03" db="EMBL/GenBank/DDBJ databases">
        <title>Single cell metagenomics reveals metabolic interactions within the superorganism composed of flagellate Streblomastix strix and complex community of Bacteroidetes bacteria on its surface.</title>
        <authorList>
            <person name="Treitli S.C."/>
            <person name="Kolisko M."/>
            <person name="Husnik F."/>
            <person name="Keeling P."/>
            <person name="Hampl V."/>
        </authorList>
    </citation>
    <scope>NUCLEOTIDE SEQUENCE [LARGE SCALE GENOMIC DNA]</scope>
    <source>
        <strain evidence="2">ST1C</strain>
    </source>
</reference>
<name>A0A5J4TM73_9EUKA</name>
<evidence type="ECO:0000313" key="2">
    <source>
        <dbReference type="EMBL" id="KAA6359408.1"/>
    </source>
</evidence>
<dbReference type="AlphaFoldDB" id="A0A5J4TM73"/>
<dbReference type="Proteomes" id="UP000324800">
    <property type="component" value="Unassembled WGS sequence"/>
</dbReference>
<sequence length="173" mass="19747">LQDGVDCIVLPSDKGYLCSNHFFIWITRCLIPFIVKQRKENKIRPTEWGRLLLDDHGAHLTEEIKQALIKAHIRIIQLPAHTSHCFQPLDLSSFHSMKSKVRKQITGFAPKTQADKIQRSVKALQLATAPFANMHAFAKVEICKDCTKTPHRAIKDEQQLGNQITKLLGDRMK</sequence>
<dbReference type="InterPro" id="IPR004875">
    <property type="entry name" value="DDE_SF_endonuclease_dom"/>
</dbReference>
<dbReference type="OrthoDB" id="3064354at2759"/>
<evidence type="ECO:0000259" key="1">
    <source>
        <dbReference type="Pfam" id="PF03184"/>
    </source>
</evidence>
<protein>
    <recommendedName>
        <fullName evidence="1">DDE-1 domain-containing protein</fullName>
    </recommendedName>
</protein>